<gene>
    <name evidence="1" type="ORF">BDR25DRAFT_79177</name>
</gene>
<proteinExistence type="predicted"/>
<reference evidence="1" key="1">
    <citation type="journal article" date="2020" name="Stud. Mycol.">
        <title>101 Dothideomycetes genomes: a test case for predicting lifestyles and emergence of pathogens.</title>
        <authorList>
            <person name="Haridas S."/>
            <person name="Albert R."/>
            <person name="Binder M."/>
            <person name="Bloem J."/>
            <person name="Labutti K."/>
            <person name="Salamov A."/>
            <person name="Andreopoulos B."/>
            <person name="Baker S."/>
            <person name="Barry K."/>
            <person name="Bills G."/>
            <person name="Bluhm B."/>
            <person name="Cannon C."/>
            <person name="Castanera R."/>
            <person name="Culley D."/>
            <person name="Daum C."/>
            <person name="Ezra D."/>
            <person name="Gonzalez J."/>
            <person name="Henrissat B."/>
            <person name="Kuo A."/>
            <person name="Liang C."/>
            <person name="Lipzen A."/>
            <person name="Lutzoni F."/>
            <person name="Magnuson J."/>
            <person name="Mondo S."/>
            <person name="Nolan M."/>
            <person name="Ohm R."/>
            <person name="Pangilinan J."/>
            <person name="Park H.-J."/>
            <person name="Ramirez L."/>
            <person name="Alfaro M."/>
            <person name="Sun H."/>
            <person name="Tritt A."/>
            <person name="Yoshinaga Y."/>
            <person name="Zwiers L.-H."/>
            <person name="Turgeon B."/>
            <person name="Goodwin S."/>
            <person name="Spatafora J."/>
            <person name="Crous P."/>
            <person name="Grigoriev I."/>
        </authorList>
    </citation>
    <scope>NUCLEOTIDE SEQUENCE</scope>
    <source>
        <strain evidence="1">ATCC 200398</strain>
    </source>
</reference>
<name>A0ACB6QIV7_9PLEO</name>
<dbReference type="EMBL" id="MU003526">
    <property type="protein sequence ID" value="KAF2466070.1"/>
    <property type="molecule type" value="Genomic_DNA"/>
</dbReference>
<keyword evidence="2" id="KW-1185">Reference proteome</keyword>
<organism evidence="1 2">
    <name type="scientific">Lindgomyces ingoldianus</name>
    <dbReference type="NCBI Taxonomy" id="673940"/>
    <lineage>
        <taxon>Eukaryota</taxon>
        <taxon>Fungi</taxon>
        <taxon>Dikarya</taxon>
        <taxon>Ascomycota</taxon>
        <taxon>Pezizomycotina</taxon>
        <taxon>Dothideomycetes</taxon>
        <taxon>Pleosporomycetidae</taxon>
        <taxon>Pleosporales</taxon>
        <taxon>Lindgomycetaceae</taxon>
        <taxon>Lindgomyces</taxon>
    </lineage>
</organism>
<protein>
    <submittedName>
        <fullName evidence="1">Uncharacterized protein</fullName>
    </submittedName>
</protein>
<comment type="caution">
    <text evidence="1">The sequence shown here is derived from an EMBL/GenBank/DDBJ whole genome shotgun (WGS) entry which is preliminary data.</text>
</comment>
<sequence>MPPPSVPTGPSRISGFPISNGYAQLPEIFLFVLVVASCIRCGVLYCTRRKRRVRKQCQQAQEKNRTSYPIPPEKDSRRFQISSESFTTPPSFKPIYPWKTPPQPLPGPYDPRLYPLPTIRRHSDPDPSPESLDQTTISYSRRVSTNSMPARQYTLQGTITTANNGTSGWRRNQWVVSGG</sequence>
<evidence type="ECO:0000313" key="2">
    <source>
        <dbReference type="Proteomes" id="UP000799755"/>
    </source>
</evidence>
<accession>A0ACB6QIV7</accession>
<dbReference type="Proteomes" id="UP000799755">
    <property type="component" value="Unassembled WGS sequence"/>
</dbReference>
<evidence type="ECO:0000313" key="1">
    <source>
        <dbReference type="EMBL" id="KAF2466070.1"/>
    </source>
</evidence>